<evidence type="ECO:0000256" key="1">
    <source>
        <dbReference type="ARBA" id="ARBA00004196"/>
    </source>
</evidence>
<gene>
    <name evidence="5" type="ORF">E3J95_02315</name>
</gene>
<dbReference type="Gene3D" id="3.40.50.2300">
    <property type="match status" value="2"/>
</dbReference>
<dbReference type="AlphaFoldDB" id="A0A523QKP5"/>
<dbReference type="Proteomes" id="UP000320781">
    <property type="component" value="Unassembled WGS sequence"/>
</dbReference>
<reference evidence="5 6" key="1">
    <citation type="submission" date="2019-03" db="EMBL/GenBank/DDBJ databases">
        <title>Metabolic potential of uncultured bacteria and archaea associated with petroleum seepage in deep-sea sediments.</title>
        <authorList>
            <person name="Dong X."/>
            <person name="Hubert C."/>
        </authorList>
    </citation>
    <scope>NUCLEOTIDE SEQUENCE [LARGE SCALE GENOMIC DNA]</scope>
    <source>
        <strain evidence="5">E44_bin92</strain>
    </source>
</reference>
<dbReference type="GO" id="GO:0030313">
    <property type="term" value="C:cell envelope"/>
    <property type="evidence" value="ECO:0007669"/>
    <property type="project" value="UniProtKB-SubCell"/>
</dbReference>
<accession>A0A523QKP5</accession>
<comment type="caution">
    <text evidence="5">The sequence shown here is derived from an EMBL/GenBank/DDBJ whole genome shotgun (WGS) entry which is preliminary data.</text>
</comment>
<dbReference type="PANTHER" id="PTHR46847">
    <property type="entry name" value="D-ALLOSE-BINDING PERIPLASMIC PROTEIN-RELATED"/>
    <property type="match status" value="1"/>
</dbReference>
<evidence type="ECO:0000313" key="6">
    <source>
        <dbReference type="Proteomes" id="UP000320781"/>
    </source>
</evidence>
<keyword evidence="3" id="KW-0732">Signal</keyword>
<evidence type="ECO:0000256" key="2">
    <source>
        <dbReference type="ARBA" id="ARBA00007639"/>
    </source>
</evidence>
<dbReference type="Pfam" id="PF13407">
    <property type="entry name" value="Peripla_BP_4"/>
    <property type="match status" value="1"/>
</dbReference>
<organism evidence="5 6">
    <name type="scientific">Aerophobetes bacterium</name>
    <dbReference type="NCBI Taxonomy" id="2030807"/>
    <lineage>
        <taxon>Bacteria</taxon>
        <taxon>Candidatus Aerophobota</taxon>
    </lineage>
</organism>
<proteinExistence type="inferred from homology"/>
<comment type="similarity">
    <text evidence="2">Belongs to the bacterial solute-binding protein 2 family.</text>
</comment>
<evidence type="ECO:0000313" key="5">
    <source>
        <dbReference type="EMBL" id="TES86295.1"/>
    </source>
</evidence>
<sequence length="334" mass="36038">MKKRGMVGAWLLVTFVVVVVLGVYGGIASAAKYQIGWAMESMSHPWLVQHVDEGNKVVAGHPDVELVVRDGQDKITKMISDIEDLLVGGVDFILITPGKTVGLEAVLKRVREAGIPYAFVGKGYKDPNALFFMADDNFQCGQILGYYHTWILGAKGNVVELFGIPGDATAIERSKGFHSVIDNYPGIKVVANIPADYRREPAVKAMEDILQAHPEGTIDSVFAANGEMGMGAAIAAKRAGRLGEFFITTIDAGKWEVEGIINGEIGASAAYRICGTAGVTLAIGYLKGEVRKEDIAKVIHPPAKLVDPVNAEESLPEEEVLFLSWKAELEDIVQ</sequence>
<dbReference type="GO" id="GO:0030246">
    <property type="term" value="F:carbohydrate binding"/>
    <property type="evidence" value="ECO:0007669"/>
    <property type="project" value="UniProtKB-ARBA"/>
</dbReference>
<dbReference type="InterPro" id="IPR025997">
    <property type="entry name" value="SBP_2_dom"/>
</dbReference>
<dbReference type="PANTHER" id="PTHR46847:SF1">
    <property type="entry name" value="D-ALLOSE-BINDING PERIPLASMIC PROTEIN-RELATED"/>
    <property type="match status" value="1"/>
</dbReference>
<dbReference type="SUPFAM" id="SSF53822">
    <property type="entry name" value="Periplasmic binding protein-like I"/>
    <property type="match status" value="1"/>
</dbReference>
<dbReference type="CDD" id="cd06308">
    <property type="entry name" value="PBP1_sensor_kinase-like"/>
    <property type="match status" value="1"/>
</dbReference>
<dbReference type="InterPro" id="IPR028082">
    <property type="entry name" value="Peripla_BP_I"/>
</dbReference>
<protein>
    <submittedName>
        <fullName evidence="5">Sugar ABC transporter substrate-binding protein</fullName>
    </submittedName>
</protein>
<comment type="subcellular location">
    <subcellularLocation>
        <location evidence="1">Cell envelope</location>
    </subcellularLocation>
</comment>
<name>A0A523QKP5_UNCAE</name>
<evidence type="ECO:0000256" key="3">
    <source>
        <dbReference type="ARBA" id="ARBA00022729"/>
    </source>
</evidence>
<feature type="domain" description="Periplasmic binding protein" evidence="4">
    <location>
        <begin position="35"/>
        <end position="288"/>
    </location>
</feature>
<dbReference type="EMBL" id="SOKU01000111">
    <property type="protein sequence ID" value="TES86295.1"/>
    <property type="molecule type" value="Genomic_DNA"/>
</dbReference>
<evidence type="ECO:0000259" key="4">
    <source>
        <dbReference type="Pfam" id="PF13407"/>
    </source>
</evidence>